<evidence type="ECO:0000313" key="3">
    <source>
        <dbReference type="EMBL" id="BFO72553.1"/>
    </source>
</evidence>
<organism evidence="3">
    <name type="scientific">Prevotella sp. GTC17254</name>
    <dbReference type="NCBI Taxonomy" id="3236794"/>
    <lineage>
        <taxon>Bacteria</taxon>
        <taxon>Pseudomonadati</taxon>
        <taxon>Bacteroidota</taxon>
        <taxon>Bacteroidia</taxon>
        <taxon>Bacteroidales</taxon>
        <taxon>Prevotellaceae</taxon>
        <taxon>Prevotella</taxon>
    </lineage>
</organism>
<gene>
    <name evidence="3" type="ORF">GTC17254_01500</name>
</gene>
<keyword evidence="2" id="KW-0812">Transmembrane</keyword>
<keyword evidence="2" id="KW-1133">Transmembrane helix</keyword>
<protein>
    <recommendedName>
        <fullName evidence="4">Septum formation initiator family protein</fullName>
    </recommendedName>
</protein>
<feature type="coiled-coil region" evidence="1">
    <location>
        <begin position="39"/>
        <end position="73"/>
    </location>
</feature>
<reference evidence="3" key="1">
    <citation type="submission" date="2024-07" db="EMBL/GenBank/DDBJ databases">
        <title>Complete genome sequence of Prevotella sp. YM-2024 GTC17254.</title>
        <authorList>
            <person name="Hayashi M."/>
            <person name="Muto Y."/>
            <person name="Tanaka K."/>
            <person name="Niwa H."/>
        </authorList>
    </citation>
    <scope>NUCLEOTIDE SEQUENCE</scope>
    <source>
        <strain evidence="3">GTC17254</strain>
    </source>
</reference>
<dbReference type="AlphaFoldDB" id="A0AB33ISE4"/>
<feature type="transmembrane region" description="Helical" evidence="2">
    <location>
        <begin position="12"/>
        <end position="31"/>
    </location>
</feature>
<evidence type="ECO:0008006" key="4">
    <source>
        <dbReference type="Google" id="ProtNLM"/>
    </source>
</evidence>
<evidence type="ECO:0000256" key="1">
    <source>
        <dbReference type="SAM" id="Coils"/>
    </source>
</evidence>
<dbReference type="Pfam" id="PF04977">
    <property type="entry name" value="DivIC"/>
    <property type="match status" value="1"/>
</dbReference>
<proteinExistence type="predicted"/>
<dbReference type="InterPro" id="IPR007060">
    <property type="entry name" value="FtsL/DivIC"/>
</dbReference>
<keyword evidence="2" id="KW-0472">Membrane</keyword>
<evidence type="ECO:0000256" key="2">
    <source>
        <dbReference type="SAM" id="Phobius"/>
    </source>
</evidence>
<sequence>MNRRLNAIWSLAAHYKYLIVIVVGVAIVGFLDENSFRKRMELELQIDDLKSEIDKYTRQYEADTRQLKDLRRNPKHIEKIARERYFMKADDEDIYVLSDEEVPVETKDETTE</sequence>
<keyword evidence="1" id="KW-0175">Coiled coil</keyword>
<name>A0AB33ISE4_9BACT</name>
<accession>A0AB33ISE4</accession>
<dbReference type="EMBL" id="AP035786">
    <property type="protein sequence ID" value="BFO72553.1"/>
    <property type="molecule type" value="Genomic_DNA"/>
</dbReference>